<evidence type="ECO:0000256" key="1">
    <source>
        <dbReference type="ARBA" id="ARBA00004606"/>
    </source>
</evidence>
<comment type="caution">
    <text evidence="7">The sequence shown here is derived from an EMBL/GenBank/DDBJ whole genome shotgun (WGS) entry which is preliminary data.</text>
</comment>
<proteinExistence type="inferred from homology"/>
<evidence type="ECO:0000256" key="6">
    <source>
        <dbReference type="ARBA" id="ARBA00023136"/>
    </source>
</evidence>
<dbReference type="GO" id="GO:0036376">
    <property type="term" value="P:sodium ion export across plasma membrane"/>
    <property type="evidence" value="ECO:0007669"/>
    <property type="project" value="TreeGrafter"/>
</dbReference>
<name>A0A368FT87_ANCCA</name>
<evidence type="ECO:0000256" key="2">
    <source>
        <dbReference type="ARBA" id="ARBA00005876"/>
    </source>
</evidence>
<dbReference type="GO" id="GO:0030007">
    <property type="term" value="P:intracellular potassium ion homeostasis"/>
    <property type="evidence" value="ECO:0007669"/>
    <property type="project" value="TreeGrafter"/>
</dbReference>
<dbReference type="EMBL" id="JOJR01000662">
    <property type="protein sequence ID" value="RCN35441.1"/>
    <property type="molecule type" value="Genomic_DNA"/>
</dbReference>
<reference evidence="7 8" key="1">
    <citation type="submission" date="2014-10" db="EMBL/GenBank/DDBJ databases">
        <title>Draft genome of the hookworm Ancylostoma caninum.</title>
        <authorList>
            <person name="Mitreva M."/>
        </authorList>
    </citation>
    <scope>NUCLEOTIDE SEQUENCE [LARGE SCALE GENOMIC DNA]</scope>
    <source>
        <strain evidence="7 8">Baltimore</strain>
    </source>
</reference>
<evidence type="ECO:0000313" key="8">
    <source>
        <dbReference type="Proteomes" id="UP000252519"/>
    </source>
</evidence>
<evidence type="ECO:0000256" key="3">
    <source>
        <dbReference type="ARBA" id="ARBA00022692"/>
    </source>
</evidence>
<dbReference type="GO" id="GO:1990573">
    <property type="term" value="P:potassium ion import across plasma membrane"/>
    <property type="evidence" value="ECO:0007669"/>
    <property type="project" value="TreeGrafter"/>
</dbReference>
<accession>A0A368FT87</accession>
<organism evidence="7 8">
    <name type="scientific">Ancylostoma caninum</name>
    <name type="common">Dog hookworm</name>
    <dbReference type="NCBI Taxonomy" id="29170"/>
    <lineage>
        <taxon>Eukaryota</taxon>
        <taxon>Metazoa</taxon>
        <taxon>Ecdysozoa</taxon>
        <taxon>Nematoda</taxon>
        <taxon>Chromadorea</taxon>
        <taxon>Rhabditida</taxon>
        <taxon>Rhabditina</taxon>
        <taxon>Rhabditomorpha</taxon>
        <taxon>Strongyloidea</taxon>
        <taxon>Ancylostomatidae</taxon>
        <taxon>Ancylostomatinae</taxon>
        <taxon>Ancylostoma</taxon>
    </lineage>
</organism>
<dbReference type="InterPro" id="IPR038702">
    <property type="entry name" value="Na/K_ATPase_sub_beta_sf"/>
</dbReference>
<dbReference type="PANTHER" id="PTHR11523:SF52">
    <property type="entry name" value="SODIUM_POTASSIUM-TRANSPORTING ATPASE SUBUNIT BETA"/>
    <property type="match status" value="1"/>
</dbReference>
<comment type="similarity">
    <text evidence="2">Belongs to the X(+)/potassium ATPases subunit beta family.</text>
</comment>
<dbReference type="PANTHER" id="PTHR11523">
    <property type="entry name" value="SODIUM/POTASSIUM-DEPENDENT ATPASE BETA SUBUNIT"/>
    <property type="match status" value="1"/>
</dbReference>
<keyword evidence="8" id="KW-1185">Reference proteome</keyword>
<keyword evidence="6" id="KW-0472">Membrane</keyword>
<dbReference type="Gene3D" id="2.60.40.1660">
    <property type="entry name" value="Na, k-atpase alpha subunit"/>
    <property type="match status" value="2"/>
</dbReference>
<sequence>MGFSRTEPCIMLRLTRMFGWYPNDFEISESAVTFQLLPKDGMSTCAFPFWNKPGYQQPFVMLKLSNITDGKLISRIKIAGARRLIGQSYAHKIWGVLQV</sequence>
<evidence type="ECO:0000313" key="7">
    <source>
        <dbReference type="EMBL" id="RCN35441.1"/>
    </source>
</evidence>
<evidence type="ECO:0000256" key="5">
    <source>
        <dbReference type="ARBA" id="ARBA00022989"/>
    </source>
</evidence>
<keyword evidence="4" id="KW-0735">Signal-anchor</keyword>
<dbReference type="AlphaFoldDB" id="A0A368FT87"/>
<dbReference type="Pfam" id="PF00287">
    <property type="entry name" value="Na_K-ATPase"/>
    <property type="match status" value="1"/>
</dbReference>
<evidence type="ECO:0000256" key="4">
    <source>
        <dbReference type="ARBA" id="ARBA00022968"/>
    </source>
</evidence>
<dbReference type="GO" id="GO:0001671">
    <property type="term" value="F:ATPase activator activity"/>
    <property type="evidence" value="ECO:0007669"/>
    <property type="project" value="TreeGrafter"/>
</dbReference>
<comment type="subcellular location">
    <subcellularLocation>
        <location evidence="1">Membrane</location>
        <topology evidence="1">Single-pass type II membrane protein</topology>
    </subcellularLocation>
</comment>
<keyword evidence="5" id="KW-1133">Transmembrane helix</keyword>
<dbReference type="Proteomes" id="UP000252519">
    <property type="component" value="Unassembled WGS sequence"/>
</dbReference>
<gene>
    <name evidence="7" type="ORF">ANCCAN_18690</name>
</gene>
<dbReference type="OrthoDB" id="5912413at2759"/>
<dbReference type="GO" id="GO:0005890">
    <property type="term" value="C:sodium:potassium-exchanging ATPase complex"/>
    <property type="evidence" value="ECO:0007669"/>
    <property type="project" value="InterPro"/>
</dbReference>
<keyword evidence="3" id="KW-0812">Transmembrane</keyword>
<dbReference type="GO" id="GO:0006883">
    <property type="term" value="P:intracellular sodium ion homeostasis"/>
    <property type="evidence" value="ECO:0007669"/>
    <property type="project" value="TreeGrafter"/>
</dbReference>
<dbReference type="InterPro" id="IPR000402">
    <property type="entry name" value="Na/K_ATPase_sub_beta"/>
</dbReference>
<dbReference type="STRING" id="29170.A0A368FT87"/>
<protein>
    <submittedName>
        <fullName evidence="7">Uncharacterized protein</fullName>
    </submittedName>
</protein>